<dbReference type="InterPro" id="IPR052976">
    <property type="entry name" value="Scoloptoxin-like"/>
</dbReference>
<dbReference type="SUPFAM" id="SSF57625">
    <property type="entry name" value="Invertebrate chitin-binding proteins"/>
    <property type="match status" value="1"/>
</dbReference>
<feature type="region of interest" description="Disordered" evidence="1">
    <location>
        <begin position="44"/>
        <end position="164"/>
    </location>
</feature>
<dbReference type="GO" id="GO:0008061">
    <property type="term" value="F:chitin binding"/>
    <property type="evidence" value="ECO:0007669"/>
    <property type="project" value="InterPro"/>
</dbReference>
<evidence type="ECO:0000259" key="3">
    <source>
        <dbReference type="PROSITE" id="PS50940"/>
    </source>
</evidence>
<dbReference type="OrthoDB" id="10059269at2759"/>
<feature type="compositionally biased region" description="Polar residues" evidence="1">
    <location>
        <begin position="85"/>
        <end position="95"/>
    </location>
</feature>
<reference evidence="4 5" key="1">
    <citation type="submission" date="2016-03" db="EMBL/GenBank/DDBJ databases">
        <title>EvidentialGene: Evidence-directed Construction of Genes on Genomes.</title>
        <authorList>
            <person name="Gilbert D.G."/>
            <person name="Choi J.-H."/>
            <person name="Mockaitis K."/>
            <person name="Colbourne J."/>
            <person name="Pfrender M."/>
        </authorList>
    </citation>
    <scope>NUCLEOTIDE SEQUENCE [LARGE SCALE GENOMIC DNA]</scope>
    <source>
        <strain evidence="4 5">Xinb3</strain>
        <tissue evidence="4">Complete organism</tissue>
    </source>
</reference>
<dbReference type="InterPro" id="IPR036508">
    <property type="entry name" value="Chitin-bd_dom_sf"/>
</dbReference>
<dbReference type="Gene3D" id="2.170.140.10">
    <property type="entry name" value="Chitin binding domain"/>
    <property type="match status" value="1"/>
</dbReference>
<feature type="signal peptide" evidence="2">
    <location>
        <begin position="1"/>
        <end position="20"/>
    </location>
</feature>
<dbReference type="PANTHER" id="PTHR22933">
    <property type="entry name" value="FI18007P1-RELATED"/>
    <property type="match status" value="1"/>
</dbReference>
<evidence type="ECO:0000313" key="4">
    <source>
        <dbReference type="EMBL" id="KZS13417.1"/>
    </source>
</evidence>
<dbReference type="Proteomes" id="UP000076858">
    <property type="component" value="Unassembled WGS sequence"/>
</dbReference>
<dbReference type="Pfam" id="PF01607">
    <property type="entry name" value="CBM_14"/>
    <property type="match status" value="1"/>
</dbReference>
<comment type="caution">
    <text evidence="4">The sequence shown here is derived from an EMBL/GenBank/DDBJ whole genome shotgun (WGS) entry which is preliminary data.</text>
</comment>
<protein>
    <recommendedName>
        <fullName evidence="3">Chitin-binding type-2 domain-containing protein</fullName>
    </recommendedName>
</protein>
<gene>
    <name evidence="4" type="ORF">APZ42_021398</name>
</gene>
<feature type="compositionally biased region" description="Basic and acidic residues" evidence="1">
    <location>
        <begin position="116"/>
        <end position="158"/>
    </location>
</feature>
<evidence type="ECO:0000313" key="5">
    <source>
        <dbReference type="Proteomes" id="UP000076858"/>
    </source>
</evidence>
<keyword evidence="2" id="KW-0732">Signal</keyword>
<dbReference type="InterPro" id="IPR002557">
    <property type="entry name" value="Chitin-bd_dom"/>
</dbReference>
<feature type="domain" description="Chitin-binding type-2" evidence="3">
    <location>
        <begin position="308"/>
        <end position="369"/>
    </location>
</feature>
<dbReference type="PANTHER" id="PTHR22933:SF43">
    <property type="entry name" value="LP10131P"/>
    <property type="match status" value="1"/>
</dbReference>
<organism evidence="4 5">
    <name type="scientific">Daphnia magna</name>
    <dbReference type="NCBI Taxonomy" id="35525"/>
    <lineage>
        <taxon>Eukaryota</taxon>
        <taxon>Metazoa</taxon>
        <taxon>Ecdysozoa</taxon>
        <taxon>Arthropoda</taxon>
        <taxon>Crustacea</taxon>
        <taxon>Branchiopoda</taxon>
        <taxon>Diplostraca</taxon>
        <taxon>Cladocera</taxon>
        <taxon>Anomopoda</taxon>
        <taxon>Daphniidae</taxon>
        <taxon>Daphnia</taxon>
    </lineage>
</organism>
<dbReference type="PROSITE" id="PS50940">
    <property type="entry name" value="CHIT_BIND_II"/>
    <property type="match status" value="1"/>
</dbReference>
<dbReference type="AlphaFoldDB" id="A0A164WN16"/>
<dbReference type="EMBL" id="LRGB01001151">
    <property type="protein sequence ID" value="KZS13417.1"/>
    <property type="molecule type" value="Genomic_DNA"/>
</dbReference>
<evidence type="ECO:0000256" key="2">
    <source>
        <dbReference type="SAM" id="SignalP"/>
    </source>
</evidence>
<feature type="chain" id="PRO_5007854111" description="Chitin-binding type-2 domain-containing protein" evidence="2">
    <location>
        <begin position="21"/>
        <end position="369"/>
    </location>
</feature>
<dbReference type="GO" id="GO:0005576">
    <property type="term" value="C:extracellular region"/>
    <property type="evidence" value="ECO:0007669"/>
    <property type="project" value="InterPro"/>
</dbReference>
<evidence type="ECO:0000256" key="1">
    <source>
        <dbReference type="SAM" id="MobiDB-lite"/>
    </source>
</evidence>
<proteinExistence type="predicted"/>
<feature type="compositionally biased region" description="Basic and acidic residues" evidence="1">
    <location>
        <begin position="44"/>
        <end position="54"/>
    </location>
</feature>
<keyword evidence="5" id="KW-1185">Reference proteome</keyword>
<name>A0A164WN16_9CRUS</name>
<accession>A0A164WN16</accession>
<sequence>MTALHLTLILCISWLAVAFAAEPTRRQTKLGDGERRQIFRDEVDHLKKVKRPAETNHGYFQPQEDGNQPLYQDSYRPDTHDNYRPTYQDNYQPPNQDVDYPSNYGDKPPYQQDYKPSYEDDYKPNYQDEERPPYEDEYKPNYQDDHKPSYQDDYKPSYEDTPLYEDDYKPIEQDNYKPTFDDAEISFFKPIDFDINFYGAGNQKPDGYDGYDQHQEQKPYVPQPPLPAQYDDYEPVKPVAPKPYKPAVPKPYKPRPTYPKEVVLLKPSLALKSNAYADKYTTPNYRPSHIPGTPGEDYPNYTAIPETSFDCLNFKNADFNYMFSDRESGCQVFHTCHDDGRQDSFLCPLGTIFDVESQTCDWWFNVRCI</sequence>